<dbReference type="InterPro" id="IPR043128">
    <property type="entry name" value="Rev_trsase/Diguanyl_cyclase"/>
</dbReference>
<dbReference type="CDD" id="cd01949">
    <property type="entry name" value="GGDEF"/>
    <property type="match status" value="1"/>
</dbReference>
<feature type="transmembrane region" description="Helical" evidence="3">
    <location>
        <begin position="115"/>
        <end position="136"/>
    </location>
</feature>
<dbReference type="PROSITE" id="PS50887">
    <property type="entry name" value="GGDEF"/>
    <property type="match status" value="1"/>
</dbReference>
<dbReference type="Proteomes" id="UP000561045">
    <property type="component" value="Unassembled WGS sequence"/>
</dbReference>
<feature type="transmembrane region" description="Helical" evidence="3">
    <location>
        <begin position="148"/>
        <end position="166"/>
    </location>
</feature>
<feature type="transmembrane region" description="Helical" evidence="3">
    <location>
        <begin position="186"/>
        <end position="206"/>
    </location>
</feature>
<feature type="transmembrane region" description="Helical" evidence="3">
    <location>
        <begin position="6"/>
        <end position="25"/>
    </location>
</feature>
<dbReference type="EMBL" id="JACIET010000003">
    <property type="protein sequence ID" value="MBB4014700.1"/>
    <property type="molecule type" value="Genomic_DNA"/>
</dbReference>
<keyword evidence="6" id="KW-1185">Reference proteome</keyword>
<dbReference type="FunFam" id="3.30.70.270:FF:000001">
    <property type="entry name" value="Diguanylate cyclase domain protein"/>
    <property type="match status" value="1"/>
</dbReference>
<evidence type="ECO:0000256" key="3">
    <source>
        <dbReference type="SAM" id="Phobius"/>
    </source>
</evidence>
<dbReference type="SUPFAM" id="SSF55073">
    <property type="entry name" value="Nucleotide cyclase"/>
    <property type="match status" value="1"/>
</dbReference>
<evidence type="ECO:0000256" key="1">
    <source>
        <dbReference type="ARBA" id="ARBA00012528"/>
    </source>
</evidence>
<dbReference type="GO" id="GO:0005886">
    <property type="term" value="C:plasma membrane"/>
    <property type="evidence" value="ECO:0007669"/>
    <property type="project" value="TreeGrafter"/>
</dbReference>
<accession>A0A840BNY2</accession>
<dbReference type="PANTHER" id="PTHR45138">
    <property type="entry name" value="REGULATORY COMPONENTS OF SENSORY TRANSDUCTION SYSTEM"/>
    <property type="match status" value="1"/>
</dbReference>
<dbReference type="GO" id="GO:1902201">
    <property type="term" value="P:negative regulation of bacterial-type flagellum-dependent cell motility"/>
    <property type="evidence" value="ECO:0007669"/>
    <property type="project" value="TreeGrafter"/>
</dbReference>
<dbReference type="InterPro" id="IPR029787">
    <property type="entry name" value="Nucleotide_cyclase"/>
</dbReference>
<keyword evidence="3" id="KW-0472">Membrane</keyword>
<protein>
    <recommendedName>
        <fullName evidence="1">diguanylate cyclase</fullName>
        <ecNumber evidence="1">2.7.7.65</ecNumber>
    </recommendedName>
</protein>
<dbReference type="GO" id="GO:0052621">
    <property type="term" value="F:diguanylate cyclase activity"/>
    <property type="evidence" value="ECO:0007669"/>
    <property type="project" value="UniProtKB-EC"/>
</dbReference>
<feature type="transmembrane region" description="Helical" evidence="3">
    <location>
        <begin position="37"/>
        <end position="56"/>
    </location>
</feature>
<gene>
    <name evidence="5" type="ORF">GGR36_004056</name>
</gene>
<feature type="domain" description="GGDEF" evidence="4">
    <location>
        <begin position="249"/>
        <end position="380"/>
    </location>
</feature>
<comment type="caution">
    <text evidence="5">The sequence shown here is derived from an EMBL/GenBank/DDBJ whole genome shotgun (WGS) entry which is preliminary data.</text>
</comment>
<sequence length="382" mass="41504">MIDVPTLLTVLCLDCVALALTLLAMQIGRMKDGQTQWFSALICQAIAVALFVWMAYTPPTPTVIVSSIVLLSASFSLYAASMAAFANARLPRLALVLPPVLLGLQHAHWVDDFAARALCSNAVFAFQLGLCAWPLVRMPADGKAHYRWLVSASFLLGAFSMLLRLGELVFAPERLPDLSVSEPINATGVWLNHLNLILSNLGIALMHQARARAAADQLATRDALTELFNRRSFMLQAAREVLRAERSEQPLSVLIIDPDHFRQINATYGSLAGDRVLRHLAQQTEALLRGQDLCARYGDEEIAILLPDTPQGGAHTLAERLREHIAKQYVGPDMVRYTVSIGTASLKQGERDAATLVARAEASLAVAKQAGRNRVAPAGEAA</sequence>
<dbReference type="RefSeq" id="WP_183637749.1">
    <property type="nucleotide sequence ID" value="NZ_BAABLE010000008.1"/>
</dbReference>
<proteinExistence type="predicted"/>
<reference evidence="5 6" key="1">
    <citation type="submission" date="2020-08" db="EMBL/GenBank/DDBJ databases">
        <title>Genomic Encyclopedia of Type Strains, Phase IV (KMG-IV): sequencing the most valuable type-strain genomes for metagenomic binning, comparative biology and taxonomic classification.</title>
        <authorList>
            <person name="Goeker M."/>
        </authorList>
    </citation>
    <scope>NUCLEOTIDE SEQUENCE [LARGE SCALE GENOMIC DNA]</scope>
    <source>
        <strain evidence="5 6">DSM 106739</strain>
    </source>
</reference>
<dbReference type="InterPro" id="IPR000160">
    <property type="entry name" value="GGDEF_dom"/>
</dbReference>
<dbReference type="NCBIfam" id="TIGR00254">
    <property type="entry name" value="GGDEF"/>
    <property type="match status" value="1"/>
</dbReference>
<dbReference type="SMART" id="SM00267">
    <property type="entry name" value="GGDEF"/>
    <property type="match status" value="1"/>
</dbReference>
<feature type="transmembrane region" description="Helical" evidence="3">
    <location>
        <begin position="62"/>
        <end position="86"/>
    </location>
</feature>
<dbReference type="EC" id="2.7.7.65" evidence="1"/>
<dbReference type="Gene3D" id="3.30.70.270">
    <property type="match status" value="1"/>
</dbReference>
<evidence type="ECO:0000313" key="5">
    <source>
        <dbReference type="EMBL" id="MBB4014700.1"/>
    </source>
</evidence>
<keyword evidence="3" id="KW-1133">Transmembrane helix</keyword>
<dbReference type="InterPro" id="IPR050469">
    <property type="entry name" value="Diguanylate_Cyclase"/>
</dbReference>
<dbReference type="AlphaFoldDB" id="A0A840BNY2"/>
<organism evidence="5 6">
    <name type="scientific">Niveibacterium umoris</name>
    <dbReference type="NCBI Taxonomy" id="1193620"/>
    <lineage>
        <taxon>Bacteria</taxon>
        <taxon>Pseudomonadati</taxon>
        <taxon>Pseudomonadota</taxon>
        <taxon>Betaproteobacteria</taxon>
        <taxon>Rhodocyclales</taxon>
        <taxon>Rhodocyclaceae</taxon>
        <taxon>Niveibacterium</taxon>
    </lineage>
</organism>
<name>A0A840BNY2_9RHOO</name>
<dbReference type="Pfam" id="PF00990">
    <property type="entry name" value="GGDEF"/>
    <property type="match status" value="1"/>
</dbReference>
<evidence type="ECO:0000259" key="4">
    <source>
        <dbReference type="PROSITE" id="PS50887"/>
    </source>
</evidence>
<keyword evidence="3" id="KW-0812">Transmembrane</keyword>
<dbReference type="PANTHER" id="PTHR45138:SF9">
    <property type="entry name" value="DIGUANYLATE CYCLASE DGCM-RELATED"/>
    <property type="match status" value="1"/>
</dbReference>
<evidence type="ECO:0000256" key="2">
    <source>
        <dbReference type="ARBA" id="ARBA00034247"/>
    </source>
</evidence>
<dbReference type="GO" id="GO:0043709">
    <property type="term" value="P:cell adhesion involved in single-species biofilm formation"/>
    <property type="evidence" value="ECO:0007669"/>
    <property type="project" value="TreeGrafter"/>
</dbReference>
<evidence type="ECO:0000313" key="6">
    <source>
        <dbReference type="Proteomes" id="UP000561045"/>
    </source>
</evidence>
<comment type="catalytic activity">
    <reaction evidence="2">
        <text>2 GTP = 3',3'-c-di-GMP + 2 diphosphate</text>
        <dbReference type="Rhea" id="RHEA:24898"/>
        <dbReference type="ChEBI" id="CHEBI:33019"/>
        <dbReference type="ChEBI" id="CHEBI:37565"/>
        <dbReference type="ChEBI" id="CHEBI:58805"/>
        <dbReference type="EC" id="2.7.7.65"/>
    </reaction>
</comment>